<dbReference type="Pfam" id="PF02023">
    <property type="entry name" value="SCAN"/>
    <property type="match status" value="1"/>
</dbReference>
<dbReference type="PANTHER" id="PTHR46888:SF13">
    <property type="entry name" value="RIBONUCLEASE H"/>
    <property type="match status" value="1"/>
</dbReference>
<reference evidence="3" key="1">
    <citation type="submission" date="2025-08" db="UniProtKB">
        <authorList>
            <consortium name="RefSeq"/>
        </authorList>
    </citation>
    <scope>IDENTIFICATION</scope>
</reference>
<dbReference type="PANTHER" id="PTHR46888">
    <property type="entry name" value="ZINC KNUCKLE DOMAINCONTAINING PROTEIN-RELATED"/>
    <property type="match status" value="1"/>
</dbReference>
<dbReference type="InParanoid" id="A0A2I4AMB1"/>
<dbReference type="Gene3D" id="1.10.4020.10">
    <property type="entry name" value="DNA breaking-rejoining enzymes"/>
    <property type="match status" value="1"/>
</dbReference>
<dbReference type="AlphaFoldDB" id="A0A2I4AMB1"/>
<dbReference type="SUPFAM" id="SSF47353">
    <property type="entry name" value="Retrovirus capsid dimerization domain-like"/>
    <property type="match status" value="1"/>
</dbReference>
<dbReference type="InterPro" id="IPR003309">
    <property type="entry name" value="SCAN_dom"/>
</dbReference>
<dbReference type="Gene3D" id="4.10.60.10">
    <property type="entry name" value="Zinc finger, CCHC-type"/>
    <property type="match status" value="1"/>
</dbReference>
<keyword evidence="2" id="KW-1185">Reference proteome</keyword>
<dbReference type="InterPro" id="IPR038269">
    <property type="entry name" value="SCAN_sf"/>
</dbReference>
<accession>A0A2I4AMB1</accession>
<organism evidence="2 3">
    <name type="scientific">Austrofundulus limnaeus</name>
    <name type="common">Annual killifish</name>
    <dbReference type="NCBI Taxonomy" id="52670"/>
    <lineage>
        <taxon>Eukaryota</taxon>
        <taxon>Metazoa</taxon>
        <taxon>Chordata</taxon>
        <taxon>Craniata</taxon>
        <taxon>Vertebrata</taxon>
        <taxon>Euteleostomi</taxon>
        <taxon>Actinopterygii</taxon>
        <taxon>Neopterygii</taxon>
        <taxon>Teleostei</taxon>
        <taxon>Neoteleostei</taxon>
        <taxon>Acanthomorphata</taxon>
        <taxon>Ovalentaria</taxon>
        <taxon>Atherinomorphae</taxon>
        <taxon>Cyprinodontiformes</taxon>
        <taxon>Rivulidae</taxon>
        <taxon>Austrofundulus</taxon>
    </lineage>
</organism>
<evidence type="ECO:0000313" key="2">
    <source>
        <dbReference type="Proteomes" id="UP000192220"/>
    </source>
</evidence>
<name>A0A2I4AMB1_AUSLI</name>
<dbReference type="Proteomes" id="UP000192220">
    <property type="component" value="Unplaced"/>
</dbReference>
<sequence>MKMEFSLDDFVLSPTLDKLEKCKKADLLIVANHFGVEVSYSARKADLKQTLCDQLVEKGVLSPAAAVKTAVDVALGLDVTAAEVVGASISDAGPDPVSDPHKGMTTEDLRLTLRIKEVETRKSELELQTMHLRVRALELEKRSPAPAAPMSLSTPSSVSAGFDISKHITLVPPFRESEVDSYFTAFERIAAALNWPKDFWSLLLQCKLMGKAQEVCSSLSIEQSLDYEILKKTVLQAYELVPEAYRQKFRNFDKPANQTFVEFARDKTVLFDKWCHSSKVKSLEDLRELILLEEFKKCLPERIVVYLNEQKVSSLTKAALLADEFILTHKTVFTSSTRPAYQNVPSERSKFPKVTRKSVSSSSTETRECFYCHESGHLIAVCPV</sequence>
<gene>
    <name evidence="3" type="primary">LOC106512535</name>
</gene>
<feature type="domain" description="SCAN box" evidence="1">
    <location>
        <begin position="242"/>
        <end position="329"/>
    </location>
</feature>
<protein>
    <submittedName>
        <fullName evidence="3">Uncharacterized protein LOC106512535</fullName>
    </submittedName>
</protein>
<dbReference type="RefSeq" id="XP_013856586.1">
    <property type="nucleotide sequence ID" value="XM_014001132.1"/>
</dbReference>
<evidence type="ECO:0000259" key="1">
    <source>
        <dbReference type="Pfam" id="PF02023"/>
    </source>
</evidence>
<dbReference type="GeneID" id="106512535"/>
<feature type="non-terminal residue" evidence="3">
    <location>
        <position position="384"/>
    </location>
</feature>
<dbReference type="KEGG" id="alim:106512535"/>
<proteinExistence type="predicted"/>
<dbReference type="STRING" id="52670.A0A2I4AMB1"/>
<dbReference type="OrthoDB" id="8444159at2759"/>
<evidence type="ECO:0000313" key="3">
    <source>
        <dbReference type="RefSeq" id="XP_013856586.1"/>
    </source>
</evidence>